<sequence>MSINFQEINPALQFMFFIASPLITLSAVAVAYHALYRQAKPSISIYYEPNPDIASIIDLVIINSGGSAAKDLTFSPPIPINRYGIEKADSNQEDTFNYTIRHLSAGRELRYRAGQFAGLREVIPSDLEVTANYSFKSPIRSKKANDISILDIRYLEKAQSSNSATTTLSDALRGRNNTIFIQVSKNISDVTKELKNINNHLKEFKK</sequence>
<protein>
    <submittedName>
        <fullName evidence="2">Uncharacterized protein</fullName>
    </submittedName>
</protein>
<evidence type="ECO:0000313" key="2">
    <source>
        <dbReference type="EMBL" id="TVU73651.1"/>
    </source>
</evidence>
<keyword evidence="1" id="KW-1133">Transmembrane helix</keyword>
<dbReference type="Proteomes" id="UP000319941">
    <property type="component" value="Unassembled WGS sequence"/>
</dbReference>
<accession>A0A558HX04</accession>
<dbReference type="AlphaFoldDB" id="A0A558HX04"/>
<organism evidence="2 3">
    <name type="scientific">Cobetia crustatorum</name>
    <dbReference type="NCBI Taxonomy" id="553385"/>
    <lineage>
        <taxon>Bacteria</taxon>
        <taxon>Pseudomonadati</taxon>
        <taxon>Pseudomonadota</taxon>
        <taxon>Gammaproteobacteria</taxon>
        <taxon>Oceanospirillales</taxon>
        <taxon>Halomonadaceae</taxon>
        <taxon>Cobetia</taxon>
    </lineage>
</organism>
<keyword evidence="1" id="KW-0472">Membrane</keyword>
<proteinExistence type="predicted"/>
<evidence type="ECO:0000256" key="1">
    <source>
        <dbReference type="SAM" id="Phobius"/>
    </source>
</evidence>
<gene>
    <name evidence="2" type="ORF">FQP86_00785</name>
</gene>
<name>A0A558HX04_9GAMM</name>
<keyword evidence="3" id="KW-1185">Reference proteome</keyword>
<dbReference type="RefSeq" id="WP_144726284.1">
    <property type="nucleotide sequence ID" value="NZ_CAWOWR010000001.1"/>
</dbReference>
<dbReference type="OrthoDB" id="6711034at2"/>
<reference evidence="2 3" key="1">
    <citation type="submission" date="2019-07" db="EMBL/GenBank/DDBJ databases">
        <title>Diversity of Bacteria from Kongsfjorden, Arctic.</title>
        <authorList>
            <person name="Yu Y."/>
        </authorList>
    </citation>
    <scope>NUCLEOTIDE SEQUENCE [LARGE SCALE GENOMIC DNA]</scope>
    <source>
        <strain evidence="2 3">SM1923</strain>
    </source>
</reference>
<evidence type="ECO:0000313" key="3">
    <source>
        <dbReference type="Proteomes" id="UP000319941"/>
    </source>
</evidence>
<comment type="caution">
    <text evidence="2">The sequence shown here is derived from an EMBL/GenBank/DDBJ whole genome shotgun (WGS) entry which is preliminary data.</text>
</comment>
<feature type="transmembrane region" description="Helical" evidence="1">
    <location>
        <begin position="12"/>
        <end position="35"/>
    </location>
</feature>
<keyword evidence="1" id="KW-0812">Transmembrane</keyword>
<dbReference type="EMBL" id="VNFH01000001">
    <property type="protein sequence ID" value="TVU73651.1"/>
    <property type="molecule type" value="Genomic_DNA"/>
</dbReference>